<dbReference type="AlphaFoldDB" id="A0A094QXH3"/>
<dbReference type="SUPFAM" id="SSF51735">
    <property type="entry name" value="NAD(P)-binding Rossmann-fold domains"/>
    <property type="match status" value="1"/>
</dbReference>
<dbReference type="InterPro" id="IPR050129">
    <property type="entry name" value="Zn_alcohol_dh"/>
</dbReference>
<dbReference type="InterPro" id="IPR013154">
    <property type="entry name" value="ADH-like_N"/>
</dbReference>
<evidence type="ECO:0000259" key="2">
    <source>
        <dbReference type="Pfam" id="PF00107"/>
    </source>
</evidence>
<feature type="domain" description="Alcohol dehydrogenase-like C-terminal" evidence="2">
    <location>
        <begin position="168"/>
        <end position="285"/>
    </location>
</feature>
<feature type="domain" description="Alcohol dehydrogenase-like N-terminal" evidence="3">
    <location>
        <begin position="30"/>
        <end position="128"/>
    </location>
</feature>
<dbReference type="Gene3D" id="3.90.180.10">
    <property type="entry name" value="Medium-chain alcohol dehydrogenases, catalytic domain"/>
    <property type="match status" value="1"/>
</dbReference>
<dbReference type="Pfam" id="PF00107">
    <property type="entry name" value="ADH_zinc_N"/>
    <property type="match status" value="1"/>
</dbReference>
<name>A0A094QXH3_9ZZZZ</name>
<sequence length="325" mass="33638">MTVAAGGTIPTLGKLREITISNSEIPVAAPGEELVKILAAGVCGTDLHLYEADWGFMPVVLGHDAVGEIVSTGQRVAIDPAISCRNCELCLAGRPSACAEYKFLGLTAPGTFASYLTLPIENLHALPDSVSDEAGTVLEPITVALHTVERLLKVVSTAAPVIVIGGGPIGIVAAKLLQLTGFKVQLVEPLSARRDKAIAWGIAAIDPADLQPNANSAERAVAIETSSAKSGAQLAMEWVGTGGVIVAVGAADLPLTFAQAVLKDQTLIGIRGGARRYEKAIELVASGAIPVGELISHRDSIANLEAVIKATNADPLGVYRTVLRH</sequence>
<reference evidence="4" key="1">
    <citation type="submission" date="2014-06" db="EMBL/GenBank/DDBJ databases">
        <title>Key roles for freshwater Actinobacteria revealed by deep metagenomic sequencing.</title>
        <authorList>
            <person name="Ghai R."/>
            <person name="Mizuno C.M."/>
            <person name="Picazo A."/>
            <person name="Camacho A."/>
            <person name="Rodriguez-Valera F."/>
        </authorList>
    </citation>
    <scope>NUCLEOTIDE SEQUENCE</scope>
</reference>
<protein>
    <submittedName>
        <fullName evidence="4">Uncharacterized protein</fullName>
    </submittedName>
</protein>
<dbReference type="PANTHER" id="PTHR43401">
    <property type="entry name" value="L-THREONINE 3-DEHYDROGENASE"/>
    <property type="match status" value="1"/>
</dbReference>
<dbReference type="Pfam" id="PF08240">
    <property type="entry name" value="ADH_N"/>
    <property type="match status" value="1"/>
</dbReference>
<evidence type="ECO:0000259" key="3">
    <source>
        <dbReference type="Pfam" id="PF08240"/>
    </source>
</evidence>
<dbReference type="GO" id="GO:0016491">
    <property type="term" value="F:oxidoreductase activity"/>
    <property type="evidence" value="ECO:0007669"/>
    <property type="project" value="UniProtKB-KW"/>
</dbReference>
<accession>A0A094QXH3</accession>
<evidence type="ECO:0000256" key="1">
    <source>
        <dbReference type="ARBA" id="ARBA00023002"/>
    </source>
</evidence>
<evidence type="ECO:0000313" key="4">
    <source>
        <dbReference type="EMBL" id="KGA19136.1"/>
    </source>
</evidence>
<keyword evidence="1" id="KW-0560">Oxidoreductase</keyword>
<dbReference type="InterPro" id="IPR011032">
    <property type="entry name" value="GroES-like_sf"/>
</dbReference>
<gene>
    <name evidence="4" type="ORF">GM51_7090</name>
</gene>
<organism evidence="4">
    <name type="scientific">freshwater metagenome</name>
    <dbReference type="NCBI Taxonomy" id="449393"/>
    <lineage>
        <taxon>unclassified sequences</taxon>
        <taxon>metagenomes</taxon>
        <taxon>ecological metagenomes</taxon>
    </lineage>
</organism>
<dbReference type="PANTHER" id="PTHR43401:SF2">
    <property type="entry name" value="L-THREONINE 3-DEHYDROGENASE"/>
    <property type="match status" value="1"/>
</dbReference>
<dbReference type="EMBL" id="JNSL01000034">
    <property type="protein sequence ID" value="KGA19136.1"/>
    <property type="molecule type" value="Genomic_DNA"/>
</dbReference>
<dbReference type="InterPro" id="IPR036291">
    <property type="entry name" value="NAD(P)-bd_dom_sf"/>
</dbReference>
<dbReference type="SUPFAM" id="SSF50129">
    <property type="entry name" value="GroES-like"/>
    <property type="match status" value="1"/>
</dbReference>
<dbReference type="Gene3D" id="3.40.50.720">
    <property type="entry name" value="NAD(P)-binding Rossmann-like Domain"/>
    <property type="match status" value="1"/>
</dbReference>
<proteinExistence type="predicted"/>
<dbReference type="InterPro" id="IPR013149">
    <property type="entry name" value="ADH-like_C"/>
</dbReference>
<comment type="caution">
    <text evidence="4">The sequence shown here is derived from an EMBL/GenBank/DDBJ whole genome shotgun (WGS) entry which is preliminary data.</text>
</comment>